<dbReference type="EMBL" id="KN847495">
    <property type="protein sequence ID" value="KIW15820.1"/>
    <property type="molecule type" value="Genomic_DNA"/>
</dbReference>
<reference evidence="11 12" key="1">
    <citation type="submission" date="2015-01" db="EMBL/GenBank/DDBJ databases">
        <title>The Genome Sequence of Exophiala spinifera CBS89968.</title>
        <authorList>
            <consortium name="The Broad Institute Genomics Platform"/>
            <person name="Cuomo C."/>
            <person name="de Hoog S."/>
            <person name="Gorbushina A."/>
            <person name="Stielow B."/>
            <person name="Teixiera M."/>
            <person name="Abouelleil A."/>
            <person name="Chapman S.B."/>
            <person name="Priest M."/>
            <person name="Young S.K."/>
            <person name="Wortman J."/>
            <person name="Nusbaum C."/>
            <person name="Birren B."/>
        </authorList>
    </citation>
    <scope>NUCLEOTIDE SEQUENCE [LARGE SCALE GENOMIC DNA]</scope>
    <source>
        <strain evidence="11 12">CBS 89968</strain>
    </source>
</reference>
<comment type="similarity">
    <text evidence="3">Belongs to the UPRTase family.</text>
</comment>
<evidence type="ECO:0000256" key="4">
    <source>
        <dbReference type="ARBA" id="ARBA00011894"/>
    </source>
</evidence>
<dbReference type="Gene3D" id="3.40.50.2020">
    <property type="match status" value="1"/>
</dbReference>
<evidence type="ECO:0000259" key="10">
    <source>
        <dbReference type="Pfam" id="PF14681"/>
    </source>
</evidence>
<keyword evidence="8" id="KW-0547">Nucleotide-binding</keyword>
<dbReference type="InterPro" id="IPR029057">
    <property type="entry name" value="PRTase-like"/>
</dbReference>
<dbReference type="OrthoDB" id="10257085at2759"/>
<evidence type="ECO:0000256" key="8">
    <source>
        <dbReference type="ARBA" id="ARBA00022741"/>
    </source>
</evidence>
<evidence type="ECO:0000256" key="7">
    <source>
        <dbReference type="ARBA" id="ARBA00022679"/>
    </source>
</evidence>
<keyword evidence="12" id="KW-1185">Reference proteome</keyword>
<dbReference type="GO" id="GO:0005525">
    <property type="term" value="F:GTP binding"/>
    <property type="evidence" value="ECO:0007669"/>
    <property type="project" value="UniProtKB-KW"/>
</dbReference>
<keyword evidence="7 11" id="KW-0808">Transferase</keyword>
<organism evidence="11 12">
    <name type="scientific">Exophiala spinifera</name>
    <dbReference type="NCBI Taxonomy" id="91928"/>
    <lineage>
        <taxon>Eukaryota</taxon>
        <taxon>Fungi</taxon>
        <taxon>Dikarya</taxon>
        <taxon>Ascomycota</taxon>
        <taxon>Pezizomycotina</taxon>
        <taxon>Eurotiomycetes</taxon>
        <taxon>Chaetothyriomycetidae</taxon>
        <taxon>Chaetothyriales</taxon>
        <taxon>Herpotrichiellaceae</taxon>
        <taxon>Exophiala</taxon>
    </lineage>
</organism>
<dbReference type="HOGENOM" id="CLU_067096_3_0_1"/>
<dbReference type="Proteomes" id="UP000053328">
    <property type="component" value="Unassembled WGS sequence"/>
</dbReference>
<dbReference type="NCBIfam" id="NF001097">
    <property type="entry name" value="PRK00129.1"/>
    <property type="match status" value="1"/>
</dbReference>
<evidence type="ECO:0000256" key="1">
    <source>
        <dbReference type="ARBA" id="ARBA00001946"/>
    </source>
</evidence>
<protein>
    <recommendedName>
        <fullName evidence="4">uracil phosphoribosyltransferase</fullName>
        <ecNumber evidence="4">2.4.2.9</ecNumber>
    </recommendedName>
</protein>
<dbReference type="PANTHER" id="PTHR32315:SF4">
    <property type="entry name" value="URACIL PHOSPHORIBOSYLTRANSFERASE, CHLOROPLASTIC"/>
    <property type="match status" value="1"/>
</dbReference>
<keyword evidence="9" id="KW-0342">GTP-binding</keyword>
<sequence>MSEITTLSPSGLDANYETMLSKLRDPSLRPSEVRTLVSDLTAILAQRAIEPVGPSEQVAVVVILRSGMAMQDRFLSYFPADSNVVIYHLGLFRDKRTLQAVEYYNKLPPRSPDIVHGYILDPLMATGGTAEAAINILRDWGLTKITMVSVLASEKGLSRVRSIWPEGVKVVVGATDGELDHHGYVKPGVGDIGDRLYGTQLL</sequence>
<feature type="domain" description="Phosphoribosyltransferase" evidence="10">
    <location>
        <begin position="55"/>
        <end position="199"/>
    </location>
</feature>
<keyword evidence="6 11" id="KW-0328">Glycosyltransferase</keyword>
<evidence type="ECO:0000256" key="5">
    <source>
        <dbReference type="ARBA" id="ARBA00022533"/>
    </source>
</evidence>
<dbReference type="InterPro" id="IPR000836">
    <property type="entry name" value="PRTase_dom"/>
</dbReference>
<dbReference type="AlphaFoldDB" id="A0A0D2BB28"/>
<dbReference type="Pfam" id="PF14681">
    <property type="entry name" value="UPRTase"/>
    <property type="match status" value="1"/>
</dbReference>
<dbReference type="PANTHER" id="PTHR32315">
    <property type="entry name" value="ADENINE PHOSPHORIBOSYLTRANSFERASE"/>
    <property type="match status" value="1"/>
</dbReference>
<dbReference type="EC" id="2.4.2.9" evidence="4"/>
<comment type="cofactor">
    <cofactor evidence="1">
        <name>Mg(2+)</name>
        <dbReference type="ChEBI" id="CHEBI:18420"/>
    </cofactor>
</comment>
<evidence type="ECO:0000256" key="3">
    <source>
        <dbReference type="ARBA" id="ARBA00009516"/>
    </source>
</evidence>
<dbReference type="GeneID" id="27332953"/>
<dbReference type="CDD" id="cd06223">
    <property type="entry name" value="PRTases_typeI"/>
    <property type="match status" value="1"/>
</dbReference>
<dbReference type="VEuPathDB" id="FungiDB:PV08_05870"/>
<proteinExistence type="inferred from homology"/>
<accession>A0A0D2BB28</accession>
<comment type="pathway">
    <text evidence="2">Pyrimidine metabolism; UMP biosynthesis via salvage pathway; UMP from uracil: step 1/1.</text>
</comment>
<dbReference type="STRING" id="91928.A0A0D2BB28"/>
<dbReference type="InterPro" id="IPR050054">
    <property type="entry name" value="UPRTase/APRTase"/>
</dbReference>
<gene>
    <name evidence="11" type="ORF">PV08_05870</name>
</gene>
<dbReference type="SUPFAM" id="SSF53271">
    <property type="entry name" value="PRTase-like"/>
    <property type="match status" value="1"/>
</dbReference>
<name>A0A0D2BB28_9EURO</name>
<evidence type="ECO:0000256" key="6">
    <source>
        <dbReference type="ARBA" id="ARBA00022676"/>
    </source>
</evidence>
<keyword evidence="5" id="KW-0021">Allosteric enzyme</keyword>
<evidence type="ECO:0000256" key="2">
    <source>
        <dbReference type="ARBA" id="ARBA00005180"/>
    </source>
</evidence>
<evidence type="ECO:0000313" key="11">
    <source>
        <dbReference type="EMBL" id="KIW15820.1"/>
    </source>
</evidence>
<dbReference type="RefSeq" id="XP_016236036.1">
    <property type="nucleotide sequence ID" value="XM_016380209.1"/>
</dbReference>
<evidence type="ECO:0000256" key="9">
    <source>
        <dbReference type="ARBA" id="ARBA00023134"/>
    </source>
</evidence>
<evidence type="ECO:0000313" key="12">
    <source>
        <dbReference type="Proteomes" id="UP000053328"/>
    </source>
</evidence>
<dbReference type="GO" id="GO:0004845">
    <property type="term" value="F:uracil phosphoribosyltransferase activity"/>
    <property type="evidence" value="ECO:0007669"/>
    <property type="project" value="UniProtKB-EC"/>
</dbReference>